<accession>A0A9W9Q4G7</accession>
<sequence length="85" mass="9518">MAKRLDSNSTQAILSGYEIPVLGYGLYQVCVMQSHACESWKSTFRMGEDDELKLVSMSCILGLDERSLYTGYKVAARLSKHIPLL</sequence>
<dbReference type="Proteomes" id="UP001147695">
    <property type="component" value="Unassembled WGS sequence"/>
</dbReference>
<reference evidence="1" key="2">
    <citation type="journal article" date="2023" name="IMA Fungus">
        <title>Comparative genomic study of the Penicillium genus elucidates a diverse pangenome and 15 lateral gene transfer events.</title>
        <authorList>
            <person name="Petersen C."/>
            <person name="Sorensen T."/>
            <person name="Nielsen M.R."/>
            <person name="Sondergaard T.E."/>
            <person name="Sorensen J.L."/>
            <person name="Fitzpatrick D.A."/>
            <person name="Frisvad J.C."/>
            <person name="Nielsen K.L."/>
        </authorList>
    </citation>
    <scope>NUCLEOTIDE SEQUENCE</scope>
    <source>
        <strain evidence="1">IBT 35673</strain>
    </source>
</reference>
<organism evidence="1 2">
    <name type="scientific">Penicillium brevicompactum</name>
    <dbReference type="NCBI Taxonomy" id="5074"/>
    <lineage>
        <taxon>Eukaryota</taxon>
        <taxon>Fungi</taxon>
        <taxon>Dikarya</taxon>
        <taxon>Ascomycota</taxon>
        <taxon>Pezizomycotina</taxon>
        <taxon>Eurotiomycetes</taxon>
        <taxon>Eurotiomycetidae</taxon>
        <taxon>Eurotiales</taxon>
        <taxon>Aspergillaceae</taxon>
        <taxon>Penicillium</taxon>
    </lineage>
</organism>
<comment type="caution">
    <text evidence="1">The sequence shown here is derived from an EMBL/GenBank/DDBJ whole genome shotgun (WGS) entry which is preliminary data.</text>
</comment>
<gene>
    <name evidence="1" type="ORF">N7452_010961</name>
</gene>
<name>A0A9W9Q4G7_PENBR</name>
<evidence type="ECO:0000313" key="1">
    <source>
        <dbReference type="EMBL" id="KAJ5322672.1"/>
    </source>
</evidence>
<protein>
    <submittedName>
        <fullName evidence="1">Aldo/keto reductase subgroup</fullName>
    </submittedName>
</protein>
<evidence type="ECO:0000313" key="2">
    <source>
        <dbReference type="Proteomes" id="UP001147695"/>
    </source>
</evidence>
<dbReference type="AlphaFoldDB" id="A0A9W9Q4G7"/>
<dbReference type="EMBL" id="JAPZBQ010000006">
    <property type="protein sequence ID" value="KAJ5322672.1"/>
    <property type="molecule type" value="Genomic_DNA"/>
</dbReference>
<reference evidence="1" key="1">
    <citation type="submission" date="2022-12" db="EMBL/GenBank/DDBJ databases">
        <authorList>
            <person name="Petersen C."/>
        </authorList>
    </citation>
    <scope>NUCLEOTIDE SEQUENCE</scope>
    <source>
        <strain evidence="1">IBT 35673</strain>
    </source>
</reference>
<proteinExistence type="predicted"/>